<sequence>MDLEETLCSLDFASQVKAIESGPAPKQAEETNHLMALPDDVNVKILESLPGLDIARSMILSEEMRAVVSQLDDNIWRWKCHEEFDWEKEQLGGIFIDRKDAFIKCWKSKKAQEEFLLTGRMPLHFW</sequence>
<dbReference type="PANTHER" id="PTHR47602:SF2">
    <property type="entry name" value="F-BOX PROTEIN SKIP22"/>
    <property type="match status" value="1"/>
</dbReference>
<evidence type="ECO:0000313" key="2">
    <source>
        <dbReference type="EMBL" id="OMP03348.1"/>
    </source>
</evidence>
<dbReference type="PROSITE" id="PS50181">
    <property type="entry name" value="FBOX"/>
    <property type="match status" value="1"/>
</dbReference>
<organism evidence="2 3">
    <name type="scientific">Corchorus olitorius</name>
    <dbReference type="NCBI Taxonomy" id="93759"/>
    <lineage>
        <taxon>Eukaryota</taxon>
        <taxon>Viridiplantae</taxon>
        <taxon>Streptophyta</taxon>
        <taxon>Embryophyta</taxon>
        <taxon>Tracheophyta</taxon>
        <taxon>Spermatophyta</taxon>
        <taxon>Magnoliopsida</taxon>
        <taxon>eudicotyledons</taxon>
        <taxon>Gunneridae</taxon>
        <taxon>Pentapetalae</taxon>
        <taxon>rosids</taxon>
        <taxon>malvids</taxon>
        <taxon>Malvales</taxon>
        <taxon>Malvaceae</taxon>
        <taxon>Grewioideae</taxon>
        <taxon>Apeibeae</taxon>
        <taxon>Corchorus</taxon>
    </lineage>
</organism>
<accession>A0A1R3K8K1</accession>
<dbReference type="InterPro" id="IPR036047">
    <property type="entry name" value="F-box-like_dom_sf"/>
</dbReference>
<evidence type="ECO:0000313" key="3">
    <source>
        <dbReference type="Proteomes" id="UP000187203"/>
    </source>
</evidence>
<evidence type="ECO:0000259" key="1">
    <source>
        <dbReference type="PROSITE" id="PS50181"/>
    </source>
</evidence>
<dbReference type="InterPro" id="IPR001810">
    <property type="entry name" value="F-box_dom"/>
</dbReference>
<reference evidence="3" key="1">
    <citation type="submission" date="2013-09" db="EMBL/GenBank/DDBJ databases">
        <title>Corchorus olitorius genome sequencing.</title>
        <authorList>
            <person name="Alam M."/>
            <person name="Haque M.S."/>
            <person name="Islam M.S."/>
            <person name="Emdad E.M."/>
            <person name="Islam M.M."/>
            <person name="Ahmed B."/>
            <person name="Halim A."/>
            <person name="Hossen Q.M.M."/>
            <person name="Hossain M.Z."/>
            <person name="Ahmed R."/>
            <person name="Khan M.M."/>
            <person name="Islam R."/>
            <person name="Rashid M.M."/>
            <person name="Khan S.A."/>
            <person name="Rahman M.S."/>
            <person name="Alam M."/>
            <person name="Yahiya A.S."/>
            <person name="Khan M.S."/>
            <person name="Azam M.S."/>
            <person name="Haque T."/>
            <person name="Lashkar M.Z.H."/>
            <person name="Akhand A.I."/>
            <person name="Morshed G."/>
            <person name="Roy S."/>
            <person name="Uddin K.S."/>
            <person name="Rabeya T."/>
            <person name="Hossain A.S."/>
            <person name="Chowdhury A."/>
            <person name="Snigdha A.R."/>
            <person name="Mortoza M.S."/>
            <person name="Matin S.A."/>
            <person name="Hoque S.M.E."/>
            <person name="Islam M.K."/>
            <person name="Roy D.K."/>
            <person name="Haider R."/>
            <person name="Moosa M.M."/>
            <person name="Elias S.M."/>
            <person name="Hasan A.M."/>
            <person name="Jahan S."/>
            <person name="Shafiuddin M."/>
            <person name="Mahmood N."/>
            <person name="Shommy N.S."/>
        </authorList>
    </citation>
    <scope>NUCLEOTIDE SEQUENCE [LARGE SCALE GENOMIC DNA]</scope>
    <source>
        <strain evidence="3">cv. O-4</strain>
    </source>
</reference>
<dbReference type="AlphaFoldDB" id="A0A1R3K8K1"/>
<dbReference type="PANTHER" id="PTHR47602">
    <property type="entry name" value="F-BOX PROTEIN SKIP22"/>
    <property type="match status" value="1"/>
</dbReference>
<keyword evidence="3" id="KW-1185">Reference proteome</keyword>
<proteinExistence type="predicted"/>
<protein>
    <recommendedName>
        <fullName evidence="1">F-box domain-containing protein</fullName>
    </recommendedName>
</protein>
<feature type="domain" description="F-box" evidence="1">
    <location>
        <begin position="31"/>
        <end position="79"/>
    </location>
</feature>
<dbReference type="Proteomes" id="UP000187203">
    <property type="component" value="Unassembled WGS sequence"/>
</dbReference>
<dbReference type="OrthoDB" id="1745825at2759"/>
<name>A0A1R3K8K1_9ROSI</name>
<comment type="caution">
    <text evidence="2">The sequence shown here is derived from an EMBL/GenBank/DDBJ whole genome shotgun (WGS) entry which is preliminary data.</text>
</comment>
<dbReference type="SUPFAM" id="SSF81383">
    <property type="entry name" value="F-box domain"/>
    <property type="match status" value="1"/>
</dbReference>
<dbReference type="EMBL" id="AWUE01014520">
    <property type="protein sequence ID" value="OMP03348.1"/>
    <property type="molecule type" value="Genomic_DNA"/>
</dbReference>
<dbReference type="Gene3D" id="1.20.1280.50">
    <property type="match status" value="1"/>
</dbReference>
<gene>
    <name evidence="2" type="ORF">COLO4_10469</name>
</gene>